<protein>
    <submittedName>
        <fullName evidence="1">Uncharacterized protein</fullName>
    </submittedName>
</protein>
<sequence>MNTTPWELKWELDEEDSGGRMGTRIG</sequence>
<comment type="caution">
    <text evidence="1">The sequence shown here is derived from an EMBL/GenBank/DDBJ whole genome shotgun (WGS) entry which is preliminary data.</text>
</comment>
<feature type="non-terminal residue" evidence="1">
    <location>
        <position position="26"/>
    </location>
</feature>
<organism evidence="1 2">
    <name type="scientific">Trifolium medium</name>
    <dbReference type="NCBI Taxonomy" id="97028"/>
    <lineage>
        <taxon>Eukaryota</taxon>
        <taxon>Viridiplantae</taxon>
        <taxon>Streptophyta</taxon>
        <taxon>Embryophyta</taxon>
        <taxon>Tracheophyta</taxon>
        <taxon>Spermatophyta</taxon>
        <taxon>Magnoliopsida</taxon>
        <taxon>eudicotyledons</taxon>
        <taxon>Gunneridae</taxon>
        <taxon>Pentapetalae</taxon>
        <taxon>rosids</taxon>
        <taxon>fabids</taxon>
        <taxon>Fabales</taxon>
        <taxon>Fabaceae</taxon>
        <taxon>Papilionoideae</taxon>
        <taxon>50 kb inversion clade</taxon>
        <taxon>NPAAA clade</taxon>
        <taxon>Hologalegina</taxon>
        <taxon>IRL clade</taxon>
        <taxon>Trifolieae</taxon>
        <taxon>Trifolium</taxon>
    </lineage>
</organism>
<proteinExistence type="predicted"/>
<accession>A0A392W9L2</accession>
<dbReference type="AlphaFoldDB" id="A0A392W9L2"/>
<evidence type="ECO:0000313" key="1">
    <source>
        <dbReference type="EMBL" id="MCI96946.1"/>
    </source>
</evidence>
<reference evidence="1 2" key="1">
    <citation type="journal article" date="2018" name="Front. Plant Sci.">
        <title>Red Clover (Trifolium pratense) and Zigzag Clover (T. medium) - A Picture of Genomic Similarities and Differences.</title>
        <authorList>
            <person name="Dluhosova J."/>
            <person name="Istvanek J."/>
            <person name="Nedelnik J."/>
            <person name="Repkova J."/>
        </authorList>
    </citation>
    <scope>NUCLEOTIDE SEQUENCE [LARGE SCALE GENOMIC DNA]</scope>
    <source>
        <strain evidence="2">cv. 10/8</strain>
        <tissue evidence="1">Leaf</tissue>
    </source>
</reference>
<keyword evidence="2" id="KW-1185">Reference proteome</keyword>
<dbReference type="EMBL" id="LXQA011428948">
    <property type="protein sequence ID" value="MCI96946.1"/>
    <property type="molecule type" value="Genomic_DNA"/>
</dbReference>
<name>A0A392W9L2_9FABA</name>
<dbReference type="Proteomes" id="UP000265520">
    <property type="component" value="Unassembled WGS sequence"/>
</dbReference>
<evidence type="ECO:0000313" key="2">
    <source>
        <dbReference type="Proteomes" id="UP000265520"/>
    </source>
</evidence>